<dbReference type="InterPro" id="IPR007303">
    <property type="entry name" value="TIP41-like"/>
</dbReference>
<dbReference type="InterPro" id="IPR051330">
    <property type="entry name" value="Phosphatase_reg/MetRdx"/>
</dbReference>
<dbReference type="GO" id="GO:0005829">
    <property type="term" value="C:cytosol"/>
    <property type="evidence" value="ECO:0007669"/>
    <property type="project" value="TreeGrafter"/>
</dbReference>
<evidence type="ECO:0008006" key="4">
    <source>
        <dbReference type="Google" id="ProtNLM"/>
    </source>
</evidence>
<dbReference type="EMBL" id="AJWJ01000317">
    <property type="protein sequence ID" value="KAF2072024.1"/>
    <property type="molecule type" value="Genomic_DNA"/>
</dbReference>
<evidence type="ECO:0000313" key="2">
    <source>
        <dbReference type="EMBL" id="KAF2072024.1"/>
    </source>
</evidence>
<dbReference type="GO" id="GO:0031929">
    <property type="term" value="P:TOR signaling"/>
    <property type="evidence" value="ECO:0007669"/>
    <property type="project" value="TreeGrafter"/>
</dbReference>
<dbReference type="Pfam" id="PF04176">
    <property type="entry name" value="TIP41"/>
    <property type="match status" value="1"/>
</dbReference>
<gene>
    <name evidence="2" type="ORF">CYY_006658</name>
</gene>
<comment type="caution">
    <text evidence="2">The sequence shown here is derived from an EMBL/GenBank/DDBJ whole genome shotgun (WGS) entry which is preliminary data.</text>
</comment>
<dbReference type="Proteomes" id="UP000695562">
    <property type="component" value="Unassembled WGS sequence"/>
</dbReference>
<name>A0A8J4PQN5_9MYCE</name>
<comment type="similarity">
    <text evidence="1">Belongs to the TIP41 family.</text>
</comment>
<organism evidence="2 3">
    <name type="scientific">Polysphondylium violaceum</name>
    <dbReference type="NCBI Taxonomy" id="133409"/>
    <lineage>
        <taxon>Eukaryota</taxon>
        <taxon>Amoebozoa</taxon>
        <taxon>Evosea</taxon>
        <taxon>Eumycetozoa</taxon>
        <taxon>Dictyostelia</taxon>
        <taxon>Dictyosteliales</taxon>
        <taxon>Dictyosteliaceae</taxon>
        <taxon>Polysphondylium</taxon>
    </lineage>
</organism>
<evidence type="ECO:0000313" key="3">
    <source>
        <dbReference type="Proteomes" id="UP000695562"/>
    </source>
</evidence>
<keyword evidence="3" id="KW-1185">Reference proteome</keyword>
<sequence>MNTTAATHTKVPGGVKIRGWTVTTNKGSILKSTEKDEWEHQLALNELPEMVYGNNFVRLTHNETDLNIVFNAFDALSMCEKKADDSIKVSSSKKWQEINNSFGGAIEKSFDWTYSTPYCGSIIKNSQNLTNMKSDIIEETTEQIDIEKLKRPDPILFFDDVFLFEDELADNGTSMLSIKIRVMNDSVFLLQRFFLRVDDVIIKSFDTRIYHEFGQQYLLREFMVKESNYDIIKPYLEKDPTLATDVNFIYSKLPVKSVVTEKIIIHK</sequence>
<reference evidence="2" key="1">
    <citation type="submission" date="2020-01" db="EMBL/GenBank/DDBJ databases">
        <title>Development of genomics and gene disruption for Polysphondylium violaceum indicates a role for the polyketide synthase stlB in stalk morphogenesis.</title>
        <authorList>
            <person name="Narita B."/>
            <person name="Kawabe Y."/>
            <person name="Kin K."/>
            <person name="Saito T."/>
            <person name="Gibbs R."/>
            <person name="Kuspa A."/>
            <person name="Muzny D."/>
            <person name="Queller D."/>
            <person name="Richards S."/>
            <person name="Strassman J."/>
            <person name="Sucgang R."/>
            <person name="Worley K."/>
            <person name="Schaap P."/>
        </authorList>
    </citation>
    <scope>NUCLEOTIDE SEQUENCE</scope>
    <source>
        <strain evidence="2">QSvi11</strain>
    </source>
</reference>
<dbReference type="PANTHER" id="PTHR21021">
    <property type="entry name" value="GAF/PUTATIVE CYTOSKELETAL PROTEIN"/>
    <property type="match status" value="1"/>
</dbReference>
<protein>
    <recommendedName>
        <fullName evidence="4">TIP41-like protein</fullName>
    </recommendedName>
</protein>
<dbReference type="AlphaFoldDB" id="A0A8J4PQN5"/>
<evidence type="ECO:0000256" key="1">
    <source>
        <dbReference type="ARBA" id="ARBA00006658"/>
    </source>
</evidence>
<dbReference type="OrthoDB" id="10253878at2759"/>
<dbReference type="PANTHER" id="PTHR21021:SF16">
    <property type="entry name" value="TIP41-LIKE PROTEIN"/>
    <property type="match status" value="1"/>
</dbReference>
<accession>A0A8J4PQN5</accession>
<proteinExistence type="inferred from homology"/>